<evidence type="ECO:0000313" key="1">
    <source>
        <dbReference type="EMBL" id="KZV14165.1"/>
    </source>
</evidence>
<organism evidence="1 2">
    <name type="scientific">Dorcoceras hygrometricum</name>
    <dbReference type="NCBI Taxonomy" id="472368"/>
    <lineage>
        <taxon>Eukaryota</taxon>
        <taxon>Viridiplantae</taxon>
        <taxon>Streptophyta</taxon>
        <taxon>Embryophyta</taxon>
        <taxon>Tracheophyta</taxon>
        <taxon>Spermatophyta</taxon>
        <taxon>Magnoliopsida</taxon>
        <taxon>eudicotyledons</taxon>
        <taxon>Gunneridae</taxon>
        <taxon>Pentapetalae</taxon>
        <taxon>asterids</taxon>
        <taxon>lamiids</taxon>
        <taxon>Lamiales</taxon>
        <taxon>Gesneriaceae</taxon>
        <taxon>Didymocarpoideae</taxon>
        <taxon>Trichosporeae</taxon>
        <taxon>Loxocarpinae</taxon>
        <taxon>Dorcoceras</taxon>
    </lineage>
</organism>
<proteinExistence type="predicted"/>
<reference evidence="1 2" key="1">
    <citation type="journal article" date="2015" name="Proc. Natl. Acad. Sci. U.S.A.">
        <title>The resurrection genome of Boea hygrometrica: A blueprint for survival of dehydration.</title>
        <authorList>
            <person name="Xiao L."/>
            <person name="Yang G."/>
            <person name="Zhang L."/>
            <person name="Yang X."/>
            <person name="Zhao S."/>
            <person name="Ji Z."/>
            <person name="Zhou Q."/>
            <person name="Hu M."/>
            <person name="Wang Y."/>
            <person name="Chen M."/>
            <person name="Xu Y."/>
            <person name="Jin H."/>
            <person name="Xiao X."/>
            <person name="Hu G."/>
            <person name="Bao F."/>
            <person name="Hu Y."/>
            <person name="Wan P."/>
            <person name="Li L."/>
            <person name="Deng X."/>
            <person name="Kuang T."/>
            <person name="Xiang C."/>
            <person name="Zhu J.K."/>
            <person name="Oliver M.J."/>
            <person name="He Y."/>
        </authorList>
    </citation>
    <scope>NUCLEOTIDE SEQUENCE [LARGE SCALE GENOMIC DNA]</scope>
    <source>
        <strain evidence="2">cv. XS01</strain>
    </source>
</reference>
<dbReference type="AlphaFoldDB" id="A0A2Z7A5E0"/>
<gene>
    <name evidence="1" type="ORF">F511_44300</name>
</gene>
<keyword evidence="2" id="KW-1185">Reference proteome</keyword>
<dbReference type="Proteomes" id="UP000250235">
    <property type="component" value="Unassembled WGS sequence"/>
</dbReference>
<evidence type="ECO:0000313" key="2">
    <source>
        <dbReference type="Proteomes" id="UP000250235"/>
    </source>
</evidence>
<protein>
    <submittedName>
        <fullName evidence="1">Uncharacterized protein</fullName>
    </submittedName>
</protein>
<accession>A0A2Z7A5E0</accession>
<dbReference type="EMBL" id="KV021521">
    <property type="protein sequence ID" value="KZV14165.1"/>
    <property type="molecule type" value="Genomic_DNA"/>
</dbReference>
<name>A0A2Z7A5E0_9LAMI</name>
<sequence length="198" mass="21949">MATSLIQNALQVNFDSVLSFPDEGTVQMFKARDSTRLHGLLGCPSVLYEDDLVVLFSHSLVSENEIISCVQGKFFGISEDQFAEPVKTSCKKKEMKVEFRLLNVILAKSVTVKAGSFDVVTHQRFLLMTAIHFGLKINWSKILFNILKDMATKSSKKAKGFVAQICVLLKDAPNLTLGEAKTFPPLNILTVKTVGIYC</sequence>